<evidence type="ECO:0000313" key="1">
    <source>
        <dbReference type="EMBL" id="MQX53286.1"/>
    </source>
</evidence>
<dbReference type="Proteomes" id="UP000469421">
    <property type="component" value="Unassembled WGS sequence"/>
</dbReference>
<accession>A0A6N7LV62</accession>
<organism evidence="1 2">
    <name type="scientific">Alcanivorax sediminis</name>
    <dbReference type="NCBI Taxonomy" id="2663008"/>
    <lineage>
        <taxon>Bacteria</taxon>
        <taxon>Pseudomonadati</taxon>
        <taxon>Pseudomonadota</taxon>
        <taxon>Gammaproteobacteria</taxon>
        <taxon>Oceanospirillales</taxon>
        <taxon>Alcanivoracaceae</taxon>
        <taxon>Alcanivorax</taxon>
    </lineage>
</organism>
<keyword evidence="2" id="KW-1185">Reference proteome</keyword>
<gene>
    <name evidence="1" type="ORF">GFN93_08495</name>
</gene>
<reference evidence="1 2" key="1">
    <citation type="submission" date="2019-10" db="EMBL/GenBank/DDBJ databases">
        <title>Alcanivorax sp.PA15-N-34 draft genome sequence.</title>
        <authorList>
            <person name="Liao X."/>
            <person name="Shao Z."/>
        </authorList>
    </citation>
    <scope>NUCLEOTIDE SEQUENCE [LARGE SCALE GENOMIC DNA]</scope>
    <source>
        <strain evidence="1 2">PA15-N-34</strain>
    </source>
</reference>
<proteinExistence type="predicted"/>
<evidence type="ECO:0000313" key="2">
    <source>
        <dbReference type="Proteomes" id="UP000469421"/>
    </source>
</evidence>
<dbReference type="EMBL" id="WIRE01000001">
    <property type="protein sequence ID" value="MQX53286.1"/>
    <property type="molecule type" value="Genomic_DNA"/>
</dbReference>
<protein>
    <submittedName>
        <fullName evidence="1">Uncharacterized protein</fullName>
    </submittedName>
</protein>
<comment type="caution">
    <text evidence="1">The sequence shown here is derived from an EMBL/GenBank/DDBJ whole genome shotgun (WGS) entry which is preliminary data.</text>
</comment>
<dbReference type="AlphaFoldDB" id="A0A6N7LV62"/>
<dbReference type="RefSeq" id="WP_153500537.1">
    <property type="nucleotide sequence ID" value="NZ_WIRE01000001.1"/>
</dbReference>
<sequence length="191" mass="22001">MIFMKGSDFFSYVYTALSEVMSGYGFSWNEGDFYRERSGVFRDLISFDPFDAKFRVIVGVNYPFNDADADLSAPPDGALLAKFYTGASLSDRVREFPVFLVKKDPSFLNKFVQVLESEIIPFLDSVVSPEIYADKLSDEDCVAKYQIYKMEGLTEKAKAQGWEVLKRYKNMRDIEKIDLFIKNDVEPFLKE</sequence>
<name>A0A6N7LV62_9GAMM</name>